<dbReference type="InterPro" id="IPR041100">
    <property type="entry name" value="TQ"/>
</dbReference>
<keyword evidence="6" id="KW-0572">Peptidoglycan-anchor</keyword>
<dbReference type="EMBL" id="JAAROV010000008">
    <property type="protein sequence ID" value="MBC1318456.1"/>
    <property type="molecule type" value="Genomic_DNA"/>
</dbReference>
<evidence type="ECO:0000256" key="7">
    <source>
        <dbReference type="SAM" id="Phobius"/>
    </source>
</evidence>
<evidence type="ECO:0000259" key="8">
    <source>
        <dbReference type="PROSITE" id="PS50847"/>
    </source>
</evidence>
<keyword evidence="7" id="KW-0812">Transmembrane</keyword>
<dbReference type="InterPro" id="IPR013783">
    <property type="entry name" value="Ig-like_fold"/>
</dbReference>
<feature type="transmembrane region" description="Helical" evidence="7">
    <location>
        <begin position="1324"/>
        <end position="1343"/>
    </location>
</feature>
<reference evidence="9 10" key="1">
    <citation type="submission" date="2020-03" db="EMBL/GenBank/DDBJ databases">
        <title>Soil Listeria distribution.</title>
        <authorList>
            <person name="Liao J."/>
            <person name="Wiedmann M."/>
        </authorList>
    </citation>
    <scope>NUCLEOTIDE SEQUENCE [LARGE SCALE GENOMIC DNA]</scope>
    <source>
        <strain evidence="9 10">FSL L7-1816</strain>
    </source>
</reference>
<evidence type="ECO:0000256" key="4">
    <source>
        <dbReference type="ARBA" id="ARBA00022525"/>
    </source>
</evidence>
<protein>
    <submittedName>
        <fullName evidence="9">VaFE repeat-containing surface-anchored protein</fullName>
    </submittedName>
</protein>
<keyword evidence="3" id="KW-0134">Cell wall</keyword>
<dbReference type="Pfam" id="PF00746">
    <property type="entry name" value="Gram_pos_anchor"/>
    <property type="match status" value="1"/>
</dbReference>
<evidence type="ECO:0000256" key="6">
    <source>
        <dbReference type="ARBA" id="ARBA00023088"/>
    </source>
</evidence>
<dbReference type="NCBIfam" id="NF033903">
    <property type="entry name" value="VaFE_rpt"/>
    <property type="match status" value="2"/>
</dbReference>
<dbReference type="Gene3D" id="2.60.40.3930">
    <property type="match status" value="2"/>
</dbReference>
<dbReference type="SUPFAM" id="SSF49478">
    <property type="entry name" value="Cna protein B-type domain"/>
    <property type="match status" value="3"/>
</dbReference>
<gene>
    <name evidence="9" type="ORF">HB811_16885</name>
</gene>
<dbReference type="InterPro" id="IPR041033">
    <property type="entry name" value="SpaA_PFL_dom_1"/>
</dbReference>
<dbReference type="InterPro" id="IPR019931">
    <property type="entry name" value="LPXTG_anchor"/>
</dbReference>
<proteinExistence type="inferred from homology"/>
<dbReference type="Gene3D" id="2.60.40.10">
    <property type="entry name" value="Immunoglobulins"/>
    <property type="match status" value="7"/>
</dbReference>
<organism evidence="9 10">
    <name type="scientific">Listeria booriae</name>
    <dbReference type="NCBI Taxonomy" id="1552123"/>
    <lineage>
        <taxon>Bacteria</taxon>
        <taxon>Bacillati</taxon>
        <taxon>Bacillota</taxon>
        <taxon>Bacilli</taxon>
        <taxon>Bacillales</taxon>
        <taxon>Listeriaceae</taxon>
        <taxon>Listeria</taxon>
    </lineage>
</organism>
<accession>A0A841Y039</accession>
<evidence type="ECO:0000256" key="3">
    <source>
        <dbReference type="ARBA" id="ARBA00022512"/>
    </source>
</evidence>
<keyword evidence="7" id="KW-0472">Membrane</keyword>
<dbReference type="Pfam" id="PF20610">
    <property type="entry name" value="TED_2"/>
    <property type="match status" value="1"/>
</dbReference>
<comment type="subcellular location">
    <subcellularLocation>
        <location evidence="1">Secreted</location>
        <location evidence="1">Cell wall</location>
        <topology evidence="1">Peptidoglycan-anchor</topology>
    </subcellularLocation>
</comment>
<dbReference type="PANTHER" id="PTHR36108">
    <property type="entry name" value="COLOSSIN-B-RELATED"/>
    <property type="match status" value="1"/>
</dbReference>
<dbReference type="RefSeq" id="WP_185383053.1">
    <property type="nucleotide sequence ID" value="NZ_JAAROV010000008.1"/>
</dbReference>
<evidence type="ECO:0000313" key="10">
    <source>
        <dbReference type="Proteomes" id="UP000543379"/>
    </source>
</evidence>
<dbReference type="NCBIfam" id="TIGR01167">
    <property type="entry name" value="LPXTG_anchor"/>
    <property type="match status" value="1"/>
</dbReference>
<sequence>MINVLKPNKFVLSLLTVVALFLQVILSPIASIVASAAEADSFVVGSTDSGKVITSSVNPRGAMLRSTGNSTGKMSAWYGGYETSTAYITVDGKAAFCINPDLPFPINREYAESIFNDEGVYNIMYYGYPNNGTSEKNYVDTYVAINVYLGSFDSPSMKSDAGVKYLLDKAAAKTAPMGKFSIANKVQTAKWNPATGRQETEFYPATYQSAGGENFYNVPLQAGITVVDSSGVSYSGTAFAKIPATRDFKYTAGPNFSGTINADISTDLRPKTGLKFTPKEGGVQNLLSAGSVSDPISITGVKATFVAQLGDLEIVKKGNDTTSLLPGAKYEVRNSAGTVVATPTTGANGKVTVSDLLQGTYTVKEITAPNGYLVATASQNITVKAAETSQVTFTNTAVLGQVTLSKEDSETGAKAQGDAVLDGAEFDILNASGAIVDHVVIKGGKATSKKLPLGNYTAKETKAGVGYNLQTKTFPFSLTYKDQNTALVLTDKVATNDVIKGKIEINKYSHSNEGGSGFLGGLAGAEFTVIHKATGKEVAKITTDANGHAITPDLPFGHYIVKESKTPAGFIKIGDFDVEIKENNKTLTYNVVDGDLKGLVKIIKKDKETGKTIPLAGTTFKVKDLSTGEFISQKVNYPKPTTITEFETNDEGYLVLPTELKAGNYELYEVKAPTGYALDKTPVKFAVTDSTVKDGVITVDFFNTAQKSIVKLSKTGEVLTSASKKDSKYGEVTTGEYTQKPLAGATFNFVAKEDIVTEDGTVRYAKGTVVATGTSDQNGQITTDATFYVGKYDAVETAAPAGYVIGEPVAFEVKYAGQDIAITSTSVKAENALQDVAVKVFKEEQTVAGWMNEKPVYGQQAANDKVFGIYANQDYTYNNQVIIAKGDLLGYATVKDGVATIQQKLANGNYTLKELDAGTAHNIDTNAYDFTLEAKDNAKTFHISITKDKVLYGEEATKAVNEVSLLNELAKQDVELVKVDVETEAHETALAGVSFDLEQLKDGLYVKVASYKTDKDGKIALSAIPTGEYRFVESQTLAGYVLDTTPINFKVSAATNGEKISLKKVNKRIPIEIGTKATGINGEKALLPLANTTLVDQIDYKWLIPGKEYTVDTKAVNPANPSEVYASTTTKFTPTASHGTYEVKLTVDGSKLVGKNVVFYEYLQRNGKEVAKHENPSDKGQTVRFTNPQLSTQATFENRQKATDPTGPVKVKDTMKYTDMVPGKTVKVITKAVNVKTGEVIQSKTTAFTPQAANGNYIVEMTLDGKKLAGQDIVFYEYFYTLDTNQLIAKHEDRNDKGQTVHFNELKPVKSGFLPTTGDSSTDILILAGVLALLAGSTLLILNRNRIETDVRKQTNKKAETDK</sequence>
<keyword evidence="4" id="KW-0964">Secreted</keyword>
<name>A0A841Y039_9LIST</name>
<evidence type="ECO:0000256" key="5">
    <source>
        <dbReference type="ARBA" id="ARBA00022729"/>
    </source>
</evidence>
<dbReference type="Proteomes" id="UP000543379">
    <property type="component" value="Unassembled WGS sequence"/>
</dbReference>
<evidence type="ECO:0000256" key="2">
    <source>
        <dbReference type="ARBA" id="ARBA00007257"/>
    </source>
</evidence>
<keyword evidence="5" id="KW-0732">Signal</keyword>
<evidence type="ECO:0000256" key="1">
    <source>
        <dbReference type="ARBA" id="ARBA00004168"/>
    </source>
</evidence>
<dbReference type="Pfam" id="PF18202">
    <property type="entry name" value="TQ"/>
    <property type="match status" value="2"/>
</dbReference>
<dbReference type="PANTHER" id="PTHR36108:SF13">
    <property type="entry name" value="COLOSSIN-B-RELATED"/>
    <property type="match status" value="1"/>
</dbReference>
<evidence type="ECO:0000313" key="9">
    <source>
        <dbReference type="EMBL" id="MBC1318456.1"/>
    </source>
</evidence>
<comment type="similarity">
    <text evidence="2">Belongs to the serine-aspartate repeat-containing protein (SDr) family.</text>
</comment>
<dbReference type="InterPro" id="IPR046751">
    <property type="entry name" value="TED_2"/>
</dbReference>
<dbReference type="PROSITE" id="PS50847">
    <property type="entry name" value="GRAM_POS_ANCHORING"/>
    <property type="match status" value="1"/>
</dbReference>
<dbReference type="Pfam" id="PF17802">
    <property type="entry name" value="SpaA"/>
    <property type="match status" value="6"/>
</dbReference>
<comment type="caution">
    <text evidence="9">The sequence shown here is derived from an EMBL/GenBank/DDBJ whole genome shotgun (WGS) entry which is preliminary data.</text>
</comment>
<feature type="domain" description="Gram-positive cocci surface proteins LPxTG" evidence="8">
    <location>
        <begin position="1314"/>
        <end position="1353"/>
    </location>
</feature>
<keyword evidence="7" id="KW-1133">Transmembrane helix</keyword>